<evidence type="ECO:0000313" key="5">
    <source>
        <dbReference type="EnsemblMetazoa" id="XP_030852157"/>
    </source>
</evidence>
<dbReference type="PANTHER" id="PTHR23044">
    <property type="entry name" value="3'-5' EXONUCLEASE ERI1-RELATED"/>
    <property type="match status" value="1"/>
</dbReference>
<evidence type="ECO:0000313" key="6">
    <source>
        <dbReference type="Proteomes" id="UP000007110"/>
    </source>
</evidence>
<dbReference type="KEGG" id="spu:575751"/>
<feature type="domain" description="Exonuclease" evidence="4">
    <location>
        <begin position="78"/>
        <end position="261"/>
    </location>
</feature>
<dbReference type="EnsemblMetazoa" id="XM_776128">
    <property type="protein sequence ID" value="XP_781221"/>
    <property type="gene ID" value="LOC575751"/>
</dbReference>
<keyword evidence="3" id="KW-0269">Exonuclease</keyword>
<accession>A0A7M7PHV6</accession>
<organism evidence="5 6">
    <name type="scientific">Strongylocentrotus purpuratus</name>
    <name type="common">Purple sea urchin</name>
    <dbReference type="NCBI Taxonomy" id="7668"/>
    <lineage>
        <taxon>Eukaryota</taxon>
        <taxon>Metazoa</taxon>
        <taxon>Echinodermata</taxon>
        <taxon>Eleutherozoa</taxon>
        <taxon>Echinozoa</taxon>
        <taxon>Echinoidea</taxon>
        <taxon>Euechinoidea</taxon>
        <taxon>Echinacea</taxon>
        <taxon>Camarodonta</taxon>
        <taxon>Echinidea</taxon>
        <taxon>Strongylocentrotidae</taxon>
        <taxon>Strongylocentrotus</taxon>
    </lineage>
</organism>
<keyword evidence="1" id="KW-0540">Nuclease</keyword>
<dbReference type="EnsemblMetazoa" id="XM_030996297">
    <property type="protein sequence ID" value="XP_030852157"/>
    <property type="gene ID" value="LOC575751"/>
</dbReference>
<dbReference type="InterPro" id="IPR036397">
    <property type="entry name" value="RNaseH_sf"/>
</dbReference>
<dbReference type="GO" id="GO:0000175">
    <property type="term" value="F:3'-5'-RNA exonuclease activity"/>
    <property type="evidence" value="ECO:0007669"/>
    <property type="project" value="InterPro"/>
</dbReference>
<dbReference type="InterPro" id="IPR012337">
    <property type="entry name" value="RNaseH-like_sf"/>
</dbReference>
<reference evidence="6" key="1">
    <citation type="submission" date="2015-02" db="EMBL/GenBank/DDBJ databases">
        <title>Genome sequencing for Strongylocentrotus purpuratus.</title>
        <authorList>
            <person name="Murali S."/>
            <person name="Liu Y."/>
            <person name="Vee V."/>
            <person name="English A."/>
            <person name="Wang M."/>
            <person name="Skinner E."/>
            <person name="Han Y."/>
            <person name="Muzny D.M."/>
            <person name="Worley K.C."/>
            <person name="Gibbs R.A."/>
        </authorList>
    </citation>
    <scope>NUCLEOTIDE SEQUENCE</scope>
</reference>
<name>A0A7M7PHV6_STRPU</name>
<evidence type="ECO:0000256" key="3">
    <source>
        <dbReference type="ARBA" id="ARBA00022839"/>
    </source>
</evidence>
<dbReference type="RefSeq" id="XP_030852157.1">
    <property type="nucleotide sequence ID" value="XM_030996297.1"/>
</dbReference>
<keyword evidence="2" id="KW-0378">Hydrolase</keyword>
<dbReference type="InterPro" id="IPR013520">
    <property type="entry name" value="Ribonucl_H"/>
</dbReference>
<dbReference type="OMA" id="GSHHLGF"/>
<evidence type="ECO:0000256" key="2">
    <source>
        <dbReference type="ARBA" id="ARBA00022801"/>
    </source>
</evidence>
<dbReference type="OrthoDB" id="448399at2759"/>
<dbReference type="RefSeq" id="XP_781221.3">
    <property type="nucleotide sequence ID" value="XM_776128.5"/>
</dbReference>
<proteinExistence type="predicted"/>
<dbReference type="InterPro" id="IPR051274">
    <property type="entry name" value="3-5_Exoribonuclease"/>
</dbReference>
<keyword evidence="6" id="KW-1185">Reference proteome</keyword>
<dbReference type="InParanoid" id="A0A7M7PHV6"/>
<dbReference type="Pfam" id="PF00929">
    <property type="entry name" value="RNase_T"/>
    <property type="match status" value="1"/>
</dbReference>
<dbReference type="InterPro" id="IPR047201">
    <property type="entry name" value="ERI-1_3'hExo-like"/>
</dbReference>
<reference evidence="5" key="2">
    <citation type="submission" date="2021-01" db="UniProtKB">
        <authorList>
            <consortium name="EnsemblMetazoa"/>
        </authorList>
    </citation>
    <scope>IDENTIFICATION</scope>
</reference>
<sequence>MFHSPRICLLKPTLIKYTFRKEGHLRKTASPRFRSSSTTPRLLARSFPPSSKQKLWTSRRMASSSGNGSLIVPQDFDYFLVLDFEATCLDNERIEPQEVIEFPVLKVSGKTFETEATFHQYVEPQVHGVGEFCTRLTGITPDMVKGQPTFADTLKLFHVWMEKEGLVDPEVKFIFVTCGDWDLKTMFPSQCAHFELPYHSYFRRWLNIKKAFATVTSHYPKGMMQMLERLNIPHVGRHHSGIDDCRNIANILQALALKRYKFKQTGSR</sequence>
<dbReference type="PANTHER" id="PTHR23044:SF61">
    <property type="entry name" value="3'-5' EXORIBONUCLEASE 1-RELATED"/>
    <property type="match status" value="1"/>
</dbReference>
<dbReference type="SMART" id="SM00479">
    <property type="entry name" value="EXOIII"/>
    <property type="match status" value="1"/>
</dbReference>
<dbReference type="Proteomes" id="UP000007110">
    <property type="component" value="Unassembled WGS sequence"/>
</dbReference>
<dbReference type="GO" id="GO:0003676">
    <property type="term" value="F:nucleic acid binding"/>
    <property type="evidence" value="ECO:0007669"/>
    <property type="project" value="InterPro"/>
</dbReference>
<protein>
    <recommendedName>
        <fullName evidence="4">Exonuclease domain-containing protein</fullName>
    </recommendedName>
</protein>
<evidence type="ECO:0000256" key="1">
    <source>
        <dbReference type="ARBA" id="ARBA00022722"/>
    </source>
</evidence>
<dbReference type="SUPFAM" id="SSF53098">
    <property type="entry name" value="Ribonuclease H-like"/>
    <property type="match status" value="1"/>
</dbReference>
<dbReference type="GeneID" id="575751"/>
<dbReference type="CDD" id="cd06133">
    <property type="entry name" value="ERI-1_3'hExo_like"/>
    <property type="match status" value="1"/>
</dbReference>
<evidence type="ECO:0000259" key="4">
    <source>
        <dbReference type="SMART" id="SM00479"/>
    </source>
</evidence>
<dbReference type="Gene3D" id="3.30.420.10">
    <property type="entry name" value="Ribonuclease H-like superfamily/Ribonuclease H"/>
    <property type="match status" value="1"/>
</dbReference>
<dbReference type="AlphaFoldDB" id="A0A7M7PHV6"/>
<dbReference type="CTD" id="79033"/>